<dbReference type="PANTHER" id="PTHR21349:SF0">
    <property type="entry name" value="LARGE RIBOSOMAL SUBUNIT PROTEIN BL21M"/>
    <property type="match status" value="1"/>
</dbReference>
<dbReference type="GO" id="GO:1990904">
    <property type="term" value="C:ribonucleoprotein complex"/>
    <property type="evidence" value="ECO:0007669"/>
    <property type="project" value="UniProtKB-KW"/>
</dbReference>
<organism evidence="8 10">
    <name type="scientific">Geotoga petraea</name>
    <dbReference type="NCBI Taxonomy" id="28234"/>
    <lineage>
        <taxon>Bacteria</taxon>
        <taxon>Thermotogati</taxon>
        <taxon>Thermotogota</taxon>
        <taxon>Thermotogae</taxon>
        <taxon>Petrotogales</taxon>
        <taxon>Petrotogaceae</taxon>
        <taxon>Geotoga</taxon>
    </lineage>
</organism>
<evidence type="ECO:0000313" key="10">
    <source>
        <dbReference type="Proteomes" id="UP000199322"/>
    </source>
</evidence>
<name>A0A1G6I111_9BACT</name>
<dbReference type="Pfam" id="PF00829">
    <property type="entry name" value="Ribosomal_L21p"/>
    <property type="match status" value="1"/>
</dbReference>
<protein>
    <recommendedName>
        <fullName evidence="6">Large ribosomal subunit protein bL21</fullName>
    </recommendedName>
</protein>
<dbReference type="GO" id="GO:0005840">
    <property type="term" value="C:ribosome"/>
    <property type="evidence" value="ECO:0007669"/>
    <property type="project" value="UniProtKB-KW"/>
</dbReference>
<keyword evidence="4 6" id="KW-0689">Ribosomal protein</keyword>
<keyword evidence="5 6" id="KW-0687">Ribonucleoprotein</keyword>
<dbReference type="RefSeq" id="WP_091401990.1">
    <property type="nucleotide sequence ID" value="NZ_FMYV01000001.1"/>
</dbReference>
<evidence type="ECO:0000313" key="11">
    <source>
        <dbReference type="Proteomes" id="UP000297288"/>
    </source>
</evidence>
<gene>
    <name evidence="6 9" type="primary">rplU</name>
    <name evidence="9" type="ORF">E4650_02335</name>
    <name evidence="8" type="ORF">SAMN04488588_0208</name>
</gene>
<dbReference type="SUPFAM" id="SSF141091">
    <property type="entry name" value="L21p-like"/>
    <property type="match status" value="1"/>
</dbReference>
<evidence type="ECO:0000256" key="2">
    <source>
        <dbReference type="ARBA" id="ARBA00022730"/>
    </source>
</evidence>
<dbReference type="GO" id="GO:0006412">
    <property type="term" value="P:translation"/>
    <property type="evidence" value="ECO:0007669"/>
    <property type="project" value="UniProtKB-UniRule"/>
</dbReference>
<reference evidence="9 11" key="2">
    <citation type="submission" date="2019-04" db="EMBL/GenBank/DDBJ databases">
        <title>Draft genome sequence data and analysis of a Fermenting Bacterium, Geotoga petraea strain HO-Geo1, isolated from heavy-oil petroleum reservoir in Russia.</title>
        <authorList>
            <person name="Grouzdev D.S."/>
            <person name="Semenova E.M."/>
            <person name="Sokolova D.S."/>
            <person name="Tourova T.P."/>
            <person name="Poltaraus A.B."/>
            <person name="Nazina T.N."/>
        </authorList>
    </citation>
    <scope>NUCLEOTIDE SEQUENCE [LARGE SCALE GENOMIC DNA]</scope>
    <source>
        <strain evidence="9 11">HO-Geo1</strain>
    </source>
</reference>
<dbReference type="GO" id="GO:0005737">
    <property type="term" value="C:cytoplasm"/>
    <property type="evidence" value="ECO:0007669"/>
    <property type="project" value="UniProtKB-ARBA"/>
</dbReference>
<comment type="subunit">
    <text evidence="6">Part of the 50S ribosomal subunit. Contacts protein L20.</text>
</comment>
<evidence type="ECO:0000256" key="4">
    <source>
        <dbReference type="ARBA" id="ARBA00022980"/>
    </source>
</evidence>
<dbReference type="AlphaFoldDB" id="A0A1G6I111"/>
<reference evidence="8 10" key="1">
    <citation type="submission" date="2016-10" db="EMBL/GenBank/DDBJ databases">
        <authorList>
            <person name="de Groot N.N."/>
        </authorList>
    </citation>
    <scope>NUCLEOTIDE SEQUENCE [LARGE SCALE GENOMIC DNA]</scope>
    <source>
        <strain evidence="8 10">WG14</strain>
    </source>
</reference>
<evidence type="ECO:0000313" key="8">
    <source>
        <dbReference type="EMBL" id="SDC00222.1"/>
    </source>
</evidence>
<dbReference type="EMBL" id="FMYV01000001">
    <property type="protein sequence ID" value="SDC00222.1"/>
    <property type="molecule type" value="Genomic_DNA"/>
</dbReference>
<dbReference type="OrthoDB" id="9813334at2"/>
<evidence type="ECO:0000256" key="7">
    <source>
        <dbReference type="RuleBase" id="RU000562"/>
    </source>
</evidence>
<comment type="function">
    <text evidence="6 7">This protein binds to 23S rRNA in the presence of protein L20.</text>
</comment>
<evidence type="ECO:0000256" key="1">
    <source>
        <dbReference type="ARBA" id="ARBA00008563"/>
    </source>
</evidence>
<keyword evidence="2 6" id="KW-0699">rRNA-binding</keyword>
<evidence type="ECO:0000256" key="3">
    <source>
        <dbReference type="ARBA" id="ARBA00022884"/>
    </source>
</evidence>
<dbReference type="HAMAP" id="MF_01363">
    <property type="entry name" value="Ribosomal_bL21"/>
    <property type="match status" value="1"/>
</dbReference>
<evidence type="ECO:0000256" key="5">
    <source>
        <dbReference type="ARBA" id="ARBA00023274"/>
    </source>
</evidence>
<dbReference type="GO" id="GO:0003735">
    <property type="term" value="F:structural constituent of ribosome"/>
    <property type="evidence" value="ECO:0007669"/>
    <property type="project" value="InterPro"/>
</dbReference>
<dbReference type="Proteomes" id="UP000297288">
    <property type="component" value="Unassembled WGS sequence"/>
</dbReference>
<dbReference type="STRING" id="28234.SAMN04488588_0208"/>
<keyword evidence="3 6" id="KW-0694">RNA-binding</keyword>
<dbReference type="GO" id="GO:0019843">
    <property type="term" value="F:rRNA binding"/>
    <property type="evidence" value="ECO:0007669"/>
    <property type="project" value="UniProtKB-UniRule"/>
</dbReference>
<dbReference type="InterPro" id="IPR001787">
    <property type="entry name" value="Ribosomal_bL21"/>
</dbReference>
<comment type="similarity">
    <text evidence="1 6 7">Belongs to the bacterial ribosomal protein bL21 family.</text>
</comment>
<dbReference type="InterPro" id="IPR036164">
    <property type="entry name" value="bL21-like_sf"/>
</dbReference>
<dbReference type="EMBL" id="SRME01000001">
    <property type="protein sequence ID" value="TGG89053.1"/>
    <property type="molecule type" value="Genomic_DNA"/>
</dbReference>
<proteinExistence type="inferred from homology"/>
<dbReference type="InterPro" id="IPR018258">
    <property type="entry name" value="Ribosomal_bL21_CS"/>
</dbReference>
<evidence type="ECO:0000313" key="9">
    <source>
        <dbReference type="EMBL" id="TGG89053.1"/>
    </source>
</evidence>
<sequence>MYAIIDFGGRQYKVEEGQSLLTEKINGVEPGTDYEFDRVILVKNDSEAKVGKPYVEGAKVVAEVVEHGKDRKLKIIKFKGRKQYRKVKGHRQQYTEVKIKKIDM</sequence>
<evidence type="ECO:0000256" key="6">
    <source>
        <dbReference type="HAMAP-Rule" id="MF_01363"/>
    </source>
</evidence>
<dbReference type="InterPro" id="IPR028909">
    <property type="entry name" value="bL21-like"/>
</dbReference>
<dbReference type="Proteomes" id="UP000199322">
    <property type="component" value="Unassembled WGS sequence"/>
</dbReference>
<dbReference type="PROSITE" id="PS01169">
    <property type="entry name" value="RIBOSOMAL_L21"/>
    <property type="match status" value="1"/>
</dbReference>
<keyword evidence="10" id="KW-1185">Reference proteome</keyword>
<accession>A0A1G6I111</accession>
<dbReference type="NCBIfam" id="TIGR00061">
    <property type="entry name" value="L21"/>
    <property type="match status" value="1"/>
</dbReference>
<dbReference type="PANTHER" id="PTHR21349">
    <property type="entry name" value="50S RIBOSOMAL PROTEIN L21"/>
    <property type="match status" value="1"/>
</dbReference>